<evidence type="ECO:0000313" key="8">
    <source>
        <dbReference type="EMBL" id="ORY49424.1"/>
    </source>
</evidence>
<sequence length="379" mass="42709">MRNISSQSNIPESTAESLVPSEGRSGGLLSVNSQPLNPSLAQLVQSIEDPIPDDSILDSESLDSDLYPTEEEFNLVTRFLTNDRRALVILATMDGSKFLERYRDQPAALRYTVAAIAAHFMSPSTPEETILSYYRRARMAIFRVIDKPCLETFQALIWITWLSRWKGDPEMGRPFMNAAIQMGHWLRLDVDPDDSPSLKLNVFEAETRRRAFWSLHFLDVTEKTLVVDVDPVAFQPVRMKPLGTVSQIFMASEATQLSFQTYNLIAAIKRYYSVAPASLDELIVNQTAEQLTVRLAAVDAGIPSKYKLITAAAEVITSTDIDRFSQQLSFLHPKEYPIVVIGLNMNLFASICMLQRPRMFLLASNHSTLIQCQTRIEPL</sequence>
<protein>
    <recommendedName>
        <fullName evidence="7">Xylanolytic transcriptional activator regulatory domain-containing protein</fullName>
    </recommendedName>
</protein>
<keyword evidence="3" id="KW-0805">Transcription regulation</keyword>
<feature type="region of interest" description="Disordered" evidence="6">
    <location>
        <begin position="1"/>
        <end position="31"/>
    </location>
</feature>
<keyword evidence="9" id="KW-1185">Reference proteome</keyword>
<dbReference type="OrthoDB" id="2123952at2759"/>
<reference evidence="8 9" key="1">
    <citation type="submission" date="2016-07" db="EMBL/GenBank/DDBJ databases">
        <title>Pervasive Adenine N6-methylation of Active Genes in Fungi.</title>
        <authorList>
            <consortium name="DOE Joint Genome Institute"/>
            <person name="Mondo S.J."/>
            <person name="Dannebaum R.O."/>
            <person name="Kuo R.C."/>
            <person name="Labutti K."/>
            <person name="Haridas S."/>
            <person name="Kuo A."/>
            <person name="Salamov A."/>
            <person name="Ahrendt S.R."/>
            <person name="Lipzen A."/>
            <person name="Sullivan W."/>
            <person name="Andreopoulos W.B."/>
            <person name="Clum A."/>
            <person name="Lindquist E."/>
            <person name="Daum C."/>
            <person name="Ramamoorthy G.K."/>
            <person name="Gryganskyi A."/>
            <person name="Culley D."/>
            <person name="Magnuson J.K."/>
            <person name="James T.Y."/>
            <person name="O'Malley M.A."/>
            <person name="Stajich J.E."/>
            <person name="Spatafora J.W."/>
            <person name="Visel A."/>
            <person name="Grigoriev I.V."/>
        </authorList>
    </citation>
    <scope>NUCLEOTIDE SEQUENCE [LARGE SCALE GENOMIC DNA]</scope>
    <source>
        <strain evidence="8 9">JEL800</strain>
    </source>
</reference>
<dbReference type="EMBL" id="MCGO01000009">
    <property type="protein sequence ID" value="ORY49424.1"/>
    <property type="molecule type" value="Genomic_DNA"/>
</dbReference>
<dbReference type="Pfam" id="PF04082">
    <property type="entry name" value="Fungal_trans"/>
    <property type="match status" value="1"/>
</dbReference>
<evidence type="ECO:0000256" key="6">
    <source>
        <dbReference type="SAM" id="MobiDB-lite"/>
    </source>
</evidence>
<organism evidence="8 9">
    <name type="scientific">Rhizoclosmatium globosum</name>
    <dbReference type="NCBI Taxonomy" id="329046"/>
    <lineage>
        <taxon>Eukaryota</taxon>
        <taxon>Fungi</taxon>
        <taxon>Fungi incertae sedis</taxon>
        <taxon>Chytridiomycota</taxon>
        <taxon>Chytridiomycota incertae sedis</taxon>
        <taxon>Chytridiomycetes</taxon>
        <taxon>Chytridiales</taxon>
        <taxon>Chytriomycetaceae</taxon>
        <taxon>Rhizoclosmatium</taxon>
    </lineage>
</organism>
<accession>A0A1Y2CRG1</accession>
<proteinExistence type="predicted"/>
<dbReference type="GO" id="GO:0006351">
    <property type="term" value="P:DNA-templated transcription"/>
    <property type="evidence" value="ECO:0007669"/>
    <property type="project" value="InterPro"/>
</dbReference>
<evidence type="ECO:0000256" key="3">
    <source>
        <dbReference type="ARBA" id="ARBA00023015"/>
    </source>
</evidence>
<dbReference type="AlphaFoldDB" id="A0A1Y2CRG1"/>
<keyword evidence="5" id="KW-0539">Nucleus</keyword>
<keyword evidence="4" id="KW-0804">Transcription</keyword>
<dbReference type="InterPro" id="IPR050815">
    <property type="entry name" value="TF_fung"/>
</dbReference>
<name>A0A1Y2CRG1_9FUNG</name>
<gene>
    <name evidence="8" type="ORF">BCR33DRAFT_582682</name>
</gene>
<evidence type="ECO:0000256" key="5">
    <source>
        <dbReference type="ARBA" id="ARBA00023242"/>
    </source>
</evidence>
<comment type="caution">
    <text evidence="8">The sequence shown here is derived from an EMBL/GenBank/DDBJ whole genome shotgun (WGS) entry which is preliminary data.</text>
</comment>
<dbReference type="InterPro" id="IPR007219">
    <property type="entry name" value="XnlR_reg_dom"/>
</dbReference>
<keyword evidence="2" id="KW-0479">Metal-binding</keyword>
<dbReference type="Proteomes" id="UP000193642">
    <property type="component" value="Unassembled WGS sequence"/>
</dbReference>
<dbReference type="GO" id="GO:0003677">
    <property type="term" value="F:DNA binding"/>
    <property type="evidence" value="ECO:0007669"/>
    <property type="project" value="InterPro"/>
</dbReference>
<dbReference type="CDD" id="cd12148">
    <property type="entry name" value="fungal_TF_MHR"/>
    <property type="match status" value="1"/>
</dbReference>
<feature type="domain" description="Xylanolytic transcriptional activator regulatory" evidence="7">
    <location>
        <begin position="98"/>
        <end position="221"/>
    </location>
</feature>
<dbReference type="GO" id="GO:0005634">
    <property type="term" value="C:nucleus"/>
    <property type="evidence" value="ECO:0007669"/>
    <property type="project" value="UniProtKB-SubCell"/>
</dbReference>
<evidence type="ECO:0000256" key="1">
    <source>
        <dbReference type="ARBA" id="ARBA00004123"/>
    </source>
</evidence>
<evidence type="ECO:0000259" key="7">
    <source>
        <dbReference type="Pfam" id="PF04082"/>
    </source>
</evidence>
<evidence type="ECO:0000256" key="4">
    <source>
        <dbReference type="ARBA" id="ARBA00023163"/>
    </source>
</evidence>
<dbReference type="PANTHER" id="PTHR47338">
    <property type="entry name" value="ZN(II)2CYS6 TRANSCRIPTION FACTOR (EUROFUNG)-RELATED"/>
    <property type="match status" value="1"/>
</dbReference>
<evidence type="ECO:0000256" key="2">
    <source>
        <dbReference type="ARBA" id="ARBA00022723"/>
    </source>
</evidence>
<dbReference type="PANTHER" id="PTHR47338:SF5">
    <property type="entry name" value="ZN(II)2CYS6 TRANSCRIPTION FACTOR (EUROFUNG)"/>
    <property type="match status" value="1"/>
</dbReference>
<dbReference type="GO" id="GO:0008270">
    <property type="term" value="F:zinc ion binding"/>
    <property type="evidence" value="ECO:0007669"/>
    <property type="project" value="InterPro"/>
</dbReference>
<evidence type="ECO:0000313" key="9">
    <source>
        <dbReference type="Proteomes" id="UP000193642"/>
    </source>
</evidence>
<comment type="subcellular location">
    <subcellularLocation>
        <location evidence="1">Nucleus</location>
    </subcellularLocation>
</comment>
<dbReference type="GO" id="GO:0000981">
    <property type="term" value="F:DNA-binding transcription factor activity, RNA polymerase II-specific"/>
    <property type="evidence" value="ECO:0007669"/>
    <property type="project" value="InterPro"/>
</dbReference>
<feature type="compositionally biased region" description="Polar residues" evidence="6">
    <location>
        <begin position="1"/>
        <end position="16"/>
    </location>
</feature>